<organism evidence="3 4">
    <name type="scientific">Halalkalicoccus jeotgali (strain DSM 18796 / CECT 7217 / JCM 14584 / KCTC 4019 / B3)</name>
    <dbReference type="NCBI Taxonomy" id="795797"/>
    <lineage>
        <taxon>Archaea</taxon>
        <taxon>Methanobacteriati</taxon>
        <taxon>Methanobacteriota</taxon>
        <taxon>Stenosarchaea group</taxon>
        <taxon>Halobacteria</taxon>
        <taxon>Halobacteriales</taxon>
        <taxon>Halococcaceae</taxon>
        <taxon>Halalkalicoccus</taxon>
    </lineage>
</organism>
<comment type="caution">
    <text evidence="3">The sequence shown here is derived from an EMBL/GenBank/DDBJ whole genome shotgun (WGS) entry which is preliminary data.</text>
</comment>
<dbReference type="Gene3D" id="1.10.30.50">
    <property type="match status" value="1"/>
</dbReference>
<name>L9VE32_HALJB</name>
<dbReference type="InterPro" id="IPR002104">
    <property type="entry name" value="Integrase_catalytic"/>
</dbReference>
<feature type="domain" description="Tyr recombinase" evidence="2">
    <location>
        <begin position="82"/>
        <end position="293"/>
    </location>
</feature>
<dbReference type="GO" id="GO:0004519">
    <property type="term" value="F:endonuclease activity"/>
    <property type="evidence" value="ECO:0007669"/>
    <property type="project" value="InterPro"/>
</dbReference>
<dbReference type="CDD" id="cd00397">
    <property type="entry name" value="DNA_BRE_C"/>
    <property type="match status" value="1"/>
</dbReference>
<dbReference type="SMART" id="SM00507">
    <property type="entry name" value="HNHc"/>
    <property type="match status" value="1"/>
</dbReference>
<accession>L9VE32</accession>
<dbReference type="InterPro" id="IPR052892">
    <property type="entry name" value="NA-targeting_endonuclease"/>
</dbReference>
<evidence type="ECO:0000259" key="2">
    <source>
        <dbReference type="PROSITE" id="PS51898"/>
    </source>
</evidence>
<dbReference type="GO" id="GO:0003677">
    <property type="term" value="F:DNA binding"/>
    <property type="evidence" value="ECO:0007669"/>
    <property type="project" value="InterPro"/>
</dbReference>
<dbReference type="PROSITE" id="PS51898">
    <property type="entry name" value="TYR_RECOMBINASE"/>
    <property type="match status" value="1"/>
</dbReference>
<evidence type="ECO:0000256" key="1">
    <source>
        <dbReference type="ARBA" id="ARBA00023172"/>
    </source>
</evidence>
<reference evidence="3 4" key="1">
    <citation type="journal article" date="2014" name="PLoS Genet.">
        <title>Phylogenetically driven sequencing of extremely halophilic archaea reveals strategies for static and dynamic osmo-response.</title>
        <authorList>
            <person name="Becker E.A."/>
            <person name="Seitzer P.M."/>
            <person name="Tritt A."/>
            <person name="Larsen D."/>
            <person name="Krusor M."/>
            <person name="Yao A.I."/>
            <person name="Wu D."/>
            <person name="Madern D."/>
            <person name="Eisen J.A."/>
            <person name="Darling A.E."/>
            <person name="Facciotti M.T."/>
        </authorList>
    </citation>
    <scope>NUCLEOTIDE SEQUENCE [LARGE SCALE GENOMIC DNA]</scope>
    <source>
        <strain evidence="4">DSM 18796 / CECT 7217 / JCM 14584 / KCTC 4019 / B3</strain>
    </source>
</reference>
<keyword evidence="1" id="KW-0233">DNA recombination</keyword>
<dbReference type="GO" id="GO:0006310">
    <property type="term" value="P:DNA recombination"/>
    <property type="evidence" value="ECO:0007669"/>
    <property type="project" value="UniProtKB-KW"/>
</dbReference>
<dbReference type="EMBL" id="AOHV01000033">
    <property type="protein sequence ID" value="ELY35465.1"/>
    <property type="molecule type" value="Genomic_DNA"/>
</dbReference>
<keyword evidence="4" id="KW-1185">Reference proteome</keyword>
<dbReference type="SUPFAM" id="SSF56349">
    <property type="entry name" value="DNA breaking-rejoining enzymes"/>
    <property type="match status" value="1"/>
</dbReference>
<dbReference type="CDD" id="cd00085">
    <property type="entry name" value="HNHc"/>
    <property type="match status" value="1"/>
</dbReference>
<dbReference type="GO" id="GO:0008270">
    <property type="term" value="F:zinc ion binding"/>
    <property type="evidence" value="ECO:0007669"/>
    <property type="project" value="InterPro"/>
</dbReference>
<sequence>MDPTDETRIMDGEWAKLRQEVLSRDTHQCVNCGSSEELEVHHVVPINDFGTNKKSNLATLCSRCHYSAHSKESAGDKKDRPKNVRWTPSRVDMSNFINSVQHPLKKAIASTVVKTGIGVGELCNLTVDDVYLTKEWTARPFYQERPDWLTANIAALRVRNSSADQNYNIRRDREHNSVIPIDNELHQALAQWMALRPDAHDSQPFFMSTSNWGDPLSPDSIHHIIESSAKPLGMHNKGQELENLTPYTLRHFFIERFRGKATVREYILGHFSANSMPLSDIASHYQEEIFTIT</sequence>
<evidence type="ECO:0000313" key="4">
    <source>
        <dbReference type="Proteomes" id="UP000011645"/>
    </source>
</evidence>
<protein>
    <submittedName>
        <fullName evidence="3">Integrase family protein</fullName>
    </submittedName>
</protein>
<proteinExistence type="predicted"/>
<dbReference type="Gene3D" id="1.10.443.10">
    <property type="entry name" value="Intergrase catalytic core"/>
    <property type="match status" value="1"/>
</dbReference>
<dbReference type="PANTHER" id="PTHR33877">
    <property type="entry name" value="SLL1193 PROTEIN"/>
    <property type="match status" value="1"/>
</dbReference>
<dbReference type="InterPro" id="IPR011010">
    <property type="entry name" value="DNA_brk_join_enz"/>
</dbReference>
<dbReference type="PANTHER" id="PTHR33877:SF1">
    <property type="entry name" value="TYPE IV METHYL-DIRECTED RESTRICTION ENZYME ECOKMCRA"/>
    <property type="match status" value="1"/>
</dbReference>
<dbReference type="InterPro" id="IPR003615">
    <property type="entry name" value="HNH_nuc"/>
</dbReference>
<dbReference type="Pfam" id="PF01844">
    <property type="entry name" value="HNH"/>
    <property type="match status" value="1"/>
</dbReference>
<gene>
    <name evidence="3" type="ORF">C497_12981</name>
</gene>
<dbReference type="AlphaFoldDB" id="L9VE32"/>
<dbReference type="GO" id="GO:0015074">
    <property type="term" value="P:DNA integration"/>
    <property type="evidence" value="ECO:0007669"/>
    <property type="project" value="InterPro"/>
</dbReference>
<dbReference type="Proteomes" id="UP000011645">
    <property type="component" value="Unassembled WGS sequence"/>
</dbReference>
<dbReference type="InterPro" id="IPR013762">
    <property type="entry name" value="Integrase-like_cat_sf"/>
</dbReference>
<dbReference type="InterPro" id="IPR002711">
    <property type="entry name" value="HNH"/>
</dbReference>
<evidence type="ECO:0000313" key="3">
    <source>
        <dbReference type="EMBL" id="ELY35465.1"/>
    </source>
</evidence>